<proteinExistence type="predicted"/>
<reference evidence="1 2" key="1">
    <citation type="submission" date="2020-09" db="EMBL/GenBank/DDBJ databases">
        <title>Complete, closed and curated genome sequences of Photobacterium damselae subsp. piscicida isolates from Australia indicate localised evolution and additional plasmid-borne pathogenicity mechanisms.</title>
        <authorList>
            <person name="Baseggio L."/>
            <person name="Silayeva O."/>
            <person name="Buller N."/>
            <person name="Landos M."/>
            <person name="Engelstaedter J."/>
            <person name="Barnes A.C."/>
        </authorList>
    </citation>
    <scope>NUCLEOTIDE SEQUENCE [LARGE SCALE GENOMIC DNA]</scope>
    <source>
        <strain evidence="1 2">AS-16-0540-1</strain>
    </source>
</reference>
<evidence type="ECO:0000313" key="1">
    <source>
        <dbReference type="EMBL" id="QOD58419.1"/>
    </source>
</evidence>
<name>A0A7L8A9A3_PHODP</name>
<sequence>MSVEQSFFRTITDPHSVTTAINSGRTFPEFMDQRVETYKPQIDLFAELVNSSESSAELLEKIRTPKAFDKDTRMSLLKLFRRCVSPVCDTEATKKITKTPTSVFVDNYGYTFKAIDTLKDQFSDISDDKYAALSALLGEYDSRGEQSYILTDMLFNWVEEQFDGKLTIEGPRGAGKDIQLNEIFTDFDSDFDSDYPCDFVIKDADSKAVLAAGFARYDSTRGGSRLGISIPNHSDSNTEKSISNRLSYDLAD</sequence>
<evidence type="ECO:0000313" key="2">
    <source>
        <dbReference type="Proteomes" id="UP000516656"/>
    </source>
</evidence>
<dbReference type="EMBL" id="CP061855">
    <property type="protein sequence ID" value="QOD58419.1"/>
    <property type="molecule type" value="Genomic_DNA"/>
</dbReference>
<gene>
    <name evidence="1" type="ORF">IC627_16165</name>
</gene>
<dbReference type="AlphaFoldDB" id="A0A7L8A9A3"/>
<protein>
    <submittedName>
        <fullName evidence="1">Uncharacterized protein</fullName>
    </submittedName>
</protein>
<organism evidence="1 2">
    <name type="scientific">Photobacterium damsela subsp. piscicida</name>
    <name type="common">Pasteurella piscicida</name>
    <dbReference type="NCBI Taxonomy" id="38294"/>
    <lineage>
        <taxon>Bacteria</taxon>
        <taxon>Pseudomonadati</taxon>
        <taxon>Pseudomonadota</taxon>
        <taxon>Gammaproteobacteria</taxon>
        <taxon>Vibrionales</taxon>
        <taxon>Vibrionaceae</taxon>
        <taxon>Photobacterium</taxon>
    </lineage>
</organism>
<dbReference type="RefSeq" id="WP_191169482.1">
    <property type="nucleotide sequence ID" value="NZ_CP061862.1"/>
</dbReference>
<dbReference type="Proteomes" id="UP000516656">
    <property type="component" value="Chromosome 2"/>
</dbReference>
<accession>A0A7L8A9A3</accession>
<dbReference type="REBASE" id="447463">
    <property type="entry name" value="Pda5401ORF16140P"/>
</dbReference>